<organism evidence="2 3">
    <name type="scientific">Nonomuraea purpurea</name>
    <dbReference type="NCBI Taxonomy" id="1849276"/>
    <lineage>
        <taxon>Bacteria</taxon>
        <taxon>Bacillati</taxon>
        <taxon>Actinomycetota</taxon>
        <taxon>Actinomycetes</taxon>
        <taxon>Streptosporangiales</taxon>
        <taxon>Streptosporangiaceae</taxon>
        <taxon>Nonomuraea</taxon>
    </lineage>
</organism>
<evidence type="ECO:0000313" key="2">
    <source>
        <dbReference type="EMBL" id="MFC4011571.1"/>
    </source>
</evidence>
<comment type="caution">
    <text evidence="2">The sequence shown here is derived from an EMBL/GenBank/DDBJ whole genome shotgun (WGS) entry which is preliminary data.</text>
</comment>
<dbReference type="RefSeq" id="WP_379531518.1">
    <property type="nucleotide sequence ID" value="NZ_JBHSBI010000016.1"/>
</dbReference>
<keyword evidence="1" id="KW-0472">Membrane</keyword>
<keyword evidence="1" id="KW-0812">Transmembrane</keyword>
<keyword evidence="1" id="KW-1133">Transmembrane helix</keyword>
<feature type="transmembrane region" description="Helical" evidence="1">
    <location>
        <begin position="28"/>
        <end position="49"/>
    </location>
</feature>
<evidence type="ECO:0000256" key="1">
    <source>
        <dbReference type="SAM" id="Phobius"/>
    </source>
</evidence>
<proteinExistence type="predicted"/>
<dbReference type="EMBL" id="JBHSBI010000016">
    <property type="protein sequence ID" value="MFC4011571.1"/>
    <property type="molecule type" value="Genomic_DNA"/>
</dbReference>
<reference evidence="3" key="1">
    <citation type="journal article" date="2019" name="Int. J. Syst. Evol. Microbiol.">
        <title>The Global Catalogue of Microorganisms (GCM) 10K type strain sequencing project: providing services to taxonomists for standard genome sequencing and annotation.</title>
        <authorList>
            <consortium name="The Broad Institute Genomics Platform"/>
            <consortium name="The Broad Institute Genome Sequencing Center for Infectious Disease"/>
            <person name="Wu L."/>
            <person name="Ma J."/>
        </authorList>
    </citation>
    <scope>NUCLEOTIDE SEQUENCE [LARGE SCALE GENOMIC DNA]</scope>
    <source>
        <strain evidence="3">TBRC 1276</strain>
    </source>
</reference>
<accession>A0ABV8GC56</accession>
<dbReference type="Proteomes" id="UP001595851">
    <property type="component" value="Unassembled WGS sequence"/>
</dbReference>
<keyword evidence="3" id="KW-1185">Reference proteome</keyword>
<evidence type="ECO:0000313" key="3">
    <source>
        <dbReference type="Proteomes" id="UP001595851"/>
    </source>
</evidence>
<protein>
    <submittedName>
        <fullName evidence="2">Uncharacterized protein</fullName>
    </submittedName>
</protein>
<gene>
    <name evidence="2" type="ORF">ACFOY2_30375</name>
</gene>
<sequence>MTDDFPEMPDFDPKLTKKAVRRGVLRTAAIVLAVLALLAVAVTGGSHLVQTRGDREQRMAAVLGTAFKMYSPAYRVSLGTCCQTTPTSMFMEVTAAPLRPVGAEWPVGANRYTIEQNLFGRVGHLPLGSTANTRLSQSLYDVGTSLARKDAVRKVLARLPGDLTALAVVEFAEPLPEAELKAFITTHNTCVERVSYERRPGSLSITWGSDFWSDGLSPDQARKMMEMDGCHGGLPEFRAWVGQLRDHDEANLRSFTLSLDRLRKAAGDGLAYAYVDQLSSVEKLRKVLEDPRVRTIRLADVAFNLDKP</sequence>
<name>A0ABV8GC56_9ACTN</name>